<proteinExistence type="predicted"/>
<dbReference type="GO" id="GO:0005634">
    <property type="term" value="C:nucleus"/>
    <property type="evidence" value="ECO:0007669"/>
    <property type="project" value="UniProtKB-SubCell"/>
</dbReference>
<feature type="region of interest" description="Disordered" evidence="6">
    <location>
        <begin position="32"/>
        <end position="55"/>
    </location>
</feature>
<evidence type="ECO:0000256" key="2">
    <source>
        <dbReference type="ARBA" id="ARBA00023015"/>
    </source>
</evidence>
<feature type="domain" description="WRKY" evidence="7">
    <location>
        <begin position="212"/>
        <end position="273"/>
    </location>
</feature>
<dbReference type="InParanoid" id="A0A7J7CUD1"/>
<feature type="region of interest" description="Disordered" evidence="6">
    <location>
        <begin position="148"/>
        <end position="186"/>
    </location>
</feature>
<keyword evidence="9" id="KW-1185">Reference proteome</keyword>
<dbReference type="AlphaFoldDB" id="A0A7J7CUD1"/>
<dbReference type="GO" id="GO:0003700">
    <property type="term" value="F:DNA-binding transcription factor activity"/>
    <property type="evidence" value="ECO:0007669"/>
    <property type="project" value="InterPro"/>
</dbReference>
<accession>A0A7J7CUD1</accession>
<dbReference type="SUPFAM" id="SSF118290">
    <property type="entry name" value="WRKY DNA-binding domain"/>
    <property type="match status" value="2"/>
</dbReference>
<reference evidence="8 9" key="1">
    <citation type="journal article" date="2020" name="Nat. Commun.">
        <title>Genome of Tripterygium wilfordii and identification of cytochrome P450 involved in triptolide biosynthesis.</title>
        <authorList>
            <person name="Tu L."/>
            <person name="Su P."/>
            <person name="Zhang Z."/>
            <person name="Gao L."/>
            <person name="Wang J."/>
            <person name="Hu T."/>
            <person name="Zhou J."/>
            <person name="Zhang Y."/>
            <person name="Zhao Y."/>
            <person name="Liu Y."/>
            <person name="Song Y."/>
            <person name="Tong Y."/>
            <person name="Lu Y."/>
            <person name="Yang J."/>
            <person name="Xu C."/>
            <person name="Jia M."/>
            <person name="Peters R.J."/>
            <person name="Huang L."/>
            <person name="Gao W."/>
        </authorList>
    </citation>
    <scope>NUCLEOTIDE SEQUENCE [LARGE SCALE GENOMIC DNA]</scope>
    <source>
        <strain evidence="9">cv. XIE 37</strain>
        <tissue evidence="8">Leaf</tissue>
    </source>
</reference>
<evidence type="ECO:0000256" key="6">
    <source>
        <dbReference type="SAM" id="MobiDB-lite"/>
    </source>
</evidence>
<comment type="subcellular location">
    <subcellularLocation>
        <location evidence="1">Nucleus</location>
    </subcellularLocation>
</comment>
<feature type="domain" description="WRKY" evidence="7">
    <location>
        <begin position="82"/>
        <end position="143"/>
    </location>
</feature>
<evidence type="ECO:0000259" key="7">
    <source>
        <dbReference type="PROSITE" id="PS50811"/>
    </source>
</evidence>
<keyword evidence="5" id="KW-0539">Nucleus</keyword>
<evidence type="ECO:0000256" key="5">
    <source>
        <dbReference type="ARBA" id="ARBA00023242"/>
    </source>
</evidence>
<dbReference type="PROSITE" id="PS50811">
    <property type="entry name" value="WRKY"/>
    <property type="match status" value="2"/>
</dbReference>
<keyword evidence="3" id="KW-0238">DNA-binding</keyword>
<dbReference type="InterPro" id="IPR044810">
    <property type="entry name" value="WRKY_plant"/>
</dbReference>
<dbReference type="Gene3D" id="2.20.25.80">
    <property type="entry name" value="WRKY domain"/>
    <property type="match status" value="2"/>
</dbReference>
<dbReference type="GO" id="GO:0000976">
    <property type="term" value="F:transcription cis-regulatory region binding"/>
    <property type="evidence" value="ECO:0007669"/>
    <property type="project" value="TreeGrafter"/>
</dbReference>
<evidence type="ECO:0000313" key="9">
    <source>
        <dbReference type="Proteomes" id="UP000593562"/>
    </source>
</evidence>
<dbReference type="PANTHER" id="PTHR32096">
    <property type="entry name" value="WRKY TRANSCRIPTION FACTOR 30-RELATED-RELATED"/>
    <property type="match status" value="1"/>
</dbReference>
<keyword evidence="2" id="KW-0805">Transcription regulation</keyword>
<dbReference type="PANTHER" id="PTHR32096:SF146">
    <property type="entry name" value="WRKY TRANSCRIPTION FACTOR 19-RELATED"/>
    <property type="match status" value="1"/>
</dbReference>
<sequence>MDPSKSQEFCLPSSPISEDDMAFADYVLTFQKQQRSSEDDSPDSSEGTEVGQTAVEPIIEPKKRLRPSQTEWTVVLPLPLDGGSVLPEDGFTWRKYGQKDVIGEIAPRSYYRCTHRHNLGCFATKVAQPKKDTVEVVYRGQHNCRNLLKRSKVDGTNSSQTSSQRSSKDDSPDRSEGTEVGQTAVEPIIELKKGLRPSETKWTVVHPLPLDGSSVLPEDGFTWRKYGQKDVLGEIAPRSYYKCTHGHTLGCFAKKVAQPKKDTVEVVYRGQHNCGNRLKRSKVDDTNSSQTSSGGIPVGWNSVDCSSMPSIVNPYTPDKMEFVFGPEPAASAADVLPDNEFLVDLPV</sequence>
<dbReference type="SMART" id="SM00774">
    <property type="entry name" value="WRKY"/>
    <property type="match status" value="2"/>
</dbReference>
<evidence type="ECO:0000256" key="4">
    <source>
        <dbReference type="ARBA" id="ARBA00023163"/>
    </source>
</evidence>
<dbReference type="InterPro" id="IPR003657">
    <property type="entry name" value="WRKY_dom"/>
</dbReference>
<dbReference type="InterPro" id="IPR036576">
    <property type="entry name" value="WRKY_dom_sf"/>
</dbReference>
<feature type="compositionally biased region" description="Basic and acidic residues" evidence="6">
    <location>
        <begin position="166"/>
        <end position="177"/>
    </location>
</feature>
<dbReference type="Pfam" id="PF03106">
    <property type="entry name" value="WRKY"/>
    <property type="match status" value="2"/>
</dbReference>
<dbReference type="EMBL" id="JAAARO010000013">
    <property type="protein sequence ID" value="KAF5737608.1"/>
    <property type="molecule type" value="Genomic_DNA"/>
</dbReference>
<gene>
    <name evidence="8" type="ORF">HS088_TW13G00494</name>
</gene>
<comment type="caution">
    <text evidence="8">The sequence shown here is derived from an EMBL/GenBank/DDBJ whole genome shotgun (WGS) entry which is preliminary data.</text>
</comment>
<dbReference type="Proteomes" id="UP000593562">
    <property type="component" value="Unassembled WGS sequence"/>
</dbReference>
<protein>
    <submittedName>
        <fullName evidence="8">WRKY transcription factor</fullName>
    </submittedName>
</protein>
<evidence type="ECO:0000313" key="8">
    <source>
        <dbReference type="EMBL" id="KAF5737608.1"/>
    </source>
</evidence>
<organism evidence="8 9">
    <name type="scientific">Tripterygium wilfordii</name>
    <name type="common">Thunder God vine</name>
    <dbReference type="NCBI Taxonomy" id="458696"/>
    <lineage>
        <taxon>Eukaryota</taxon>
        <taxon>Viridiplantae</taxon>
        <taxon>Streptophyta</taxon>
        <taxon>Embryophyta</taxon>
        <taxon>Tracheophyta</taxon>
        <taxon>Spermatophyta</taxon>
        <taxon>Magnoliopsida</taxon>
        <taxon>eudicotyledons</taxon>
        <taxon>Gunneridae</taxon>
        <taxon>Pentapetalae</taxon>
        <taxon>rosids</taxon>
        <taxon>fabids</taxon>
        <taxon>Celastrales</taxon>
        <taxon>Celastraceae</taxon>
        <taxon>Tripterygium</taxon>
    </lineage>
</organism>
<evidence type="ECO:0000256" key="3">
    <source>
        <dbReference type="ARBA" id="ARBA00023125"/>
    </source>
</evidence>
<evidence type="ECO:0000256" key="1">
    <source>
        <dbReference type="ARBA" id="ARBA00004123"/>
    </source>
</evidence>
<name>A0A7J7CUD1_TRIWF</name>
<keyword evidence="4" id="KW-0804">Transcription</keyword>